<feature type="binding site" evidence="6">
    <location>
        <position position="102"/>
    </location>
    <ligand>
        <name>carbamoyl phosphate</name>
        <dbReference type="ChEBI" id="CHEBI:58228"/>
    </ligand>
</feature>
<dbReference type="PROSITE" id="PS00097">
    <property type="entry name" value="CARBAMOYLTRANSFERASE"/>
    <property type="match status" value="1"/>
</dbReference>
<evidence type="ECO:0000256" key="5">
    <source>
        <dbReference type="ARBA" id="ARBA00048772"/>
    </source>
</evidence>
<dbReference type="InterPro" id="IPR006132">
    <property type="entry name" value="Asp/Orn_carbamoyltranf_P-bd"/>
</dbReference>
<evidence type="ECO:0000256" key="4">
    <source>
        <dbReference type="ARBA" id="ARBA00022679"/>
    </source>
</evidence>
<comment type="catalytic activity">
    <reaction evidence="5 6">
        <text>carbamoyl phosphate + L-ornithine = L-citrulline + phosphate + H(+)</text>
        <dbReference type="Rhea" id="RHEA:19513"/>
        <dbReference type="ChEBI" id="CHEBI:15378"/>
        <dbReference type="ChEBI" id="CHEBI:43474"/>
        <dbReference type="ChEBI" id="CHEBI:46911"/>
        <dbReference type="ChEBI" id="CHEBI:57743"/>
        <dbReference type="ChEBI" id="CHEBI:58228"/>
        <dbReference type="EC" id="2.1.3.3"/>
    </reaction>
</comment>
<evidence type="ECO:0000256" key="3">
    <source>
        <dbReference type="ARBA" id="ARBA00013007"/>
    </source>
</evidence>
<feature type="binding site" evidence="6">
    <location>
        <begin position="75"/>
        <end position="78"/>
    </location>
    <ligand>
        <name>carbamoyl phosphate</name>
        <dbReference type="ChEBI" id="CHEBI:58228"/>
    </ligand>
</feature>
<name>S2LFB9_LITA3</name>
<dbReference type="eggNOG" id="COG0078">
    <property type="taxonomic scope" value="Bacteria"/>
</dbReference>
<dbReference type="PRINTS" id="PR00100">
    <property type="entry name" value="AOTCASE"/>
</dbReference>
<dbReference type="Gene3D" id="3.40.50.1370">
    <property type="entry name" value="Aspartate/ornithine carbamoyltransferase"/>
    <property type="match status" value="2"/>
</dbReference>
<comment type="pathway">
    <text evidence="1">Amino-acid biosynthesis; L-arginine biosynthesis; L-arginine from L-ornithine and carbamoyl phosphate: step 1/3.</text>
</comment>
<dbReference type="InterPro" id="IPR006130">
    <property type="entry name" value="Asp/Orn_carbamoylTrfase"/>
</dbReference>
<dbReference type="NCBIfam" id="NF001986">
    <property type="entry name" value="PRK00779.1"/>
    <property type="match status" value="1"/>
</dbReference>
<evidence type="ECO:0000256" key="1">
    <source>
        <dbReference type="ARBA" id="ARBA00004975"/>
    </source>
</evidence>
<dbReference type="HAMAP" id="MF_01109">
    <property type="entry name" value="OTCase"/>
    <property type="match status" value="1"/>
</dbReference>
<keyword evidence="4 6" id="KW-0808">Transferase</keyword>
<dbReference type="FunFam" id="3.40.50.1370:FF:000008">
    <property type="entry name" value="Ornithine carbamoyltransferase"/>
    <property type="match status" value="1"/>
</dbReference>
<evidence type="ECO:0000259" key="7">
    <source>
        <dbReference type="Pfam" id="PF00185"/>
    </source>
</evidence>
<dbReference type="GO" id="GO:0016597">
    <property type="term" value="F:amino acid binding"/>
    <property type="evidence" value="ECO:0007669"/>
    <property type="project" value="InterPro"/>
</dbReference>
<dbReference type="NCBIfam" id="TIGR00658">
    <property type="entry name" value="orni_carb_tr"/>
    <property type="match status" value="1"/>
</dbReference>
<dbReference type="GO" id="GO:0005737">
    <property type="term" value="C:cytoplasm"/>
    <property type="evidence" value="ECO:0007669"/>
    <property type="project" value="UniProtKB-SubCell"/>
</dbReference>
<dbReference type="PANTHER" id="PTHR45753:SF3">
    <property type="entry name" value="ORNITHINE TRANSCARBAMYLASE, MITOCHONDRIAL"/>
    <property type="match status" value="1"/>
</dbReference>
<keyword evidence="10" id="KW-1185">Reference proteome</keyword>
<reference evidence="9 10" key="1">
    <citation type="journal article" date="2013" name="Genome Announc.">
        <title>Draft genome sequence of the moderately halophilic gammaproteobacterium Halomonas anticariensis FP35.</title>
        <authorList>
            <person name="Tahrioui A."/>
            <person name="Quesada E."/>
            <person name="Llamas I."/>
        </authorList>
    </citation>
    <scope>NUCLEOTIDE SEQUENCE [LARGE SCALE GENOMIC DNA]</scope>
    <source>
        <strain evidence="10">DSM 16096 / CECT 5854 / LMG 22089 / FP35</strain>
    </source>
</reference>
<feature type="binding site" evidence="6">
    <location>
        <position position="184"/>
    </location>
    <ligand>
        <name>L-ornithine</name>
        <dbReference type="ChEBI" id="CHEBI:46911"/>
    </ligand>
</feature>
<dbReference type="SUPFAM" id="SSF53671">
    <property type="entry name" value="Aspartate/ornithine carbamoyltransferase"/>
    <property type="match status" value="1"/>
</dbReference>
<comment type="caution">
    <text evidence="9">The sequence shown here is derived from an EMBL/GenBank/DDBJ whole genome shotgun (WGS) entry which is preliminary data.</text>
</comment>
<evidence type="ECO:0000313" key="9">
    <source>
        <dbReference type="EMBL" id="EPC03386.1"/>
    </source>
</evidence>
<gene>
    <name evidence="9" type="ORF">L861_17745</name>
</gene>
<dbReference type="InterPro" id="IPR024904">
    <property type="entry name" value="OTCase_ArgI"/>
</dbReference>
<feature type="binding site" evidence="6">
    <location>
        <position position="309"/>
    </location>
    <ligand>
        <name>carbamoyl phosphate</name>
        <dbReference type="ChEBI" id="CHEBI:58228"/>
    </ligand>
</feature>
<evidence type="ECO:0000259" key="8">
    <source>
        <dbReference type="Pfam" id="PF02729"/>
    </source>
</evidence>
<dbReference type="Pfam" id="PF02729">
    <property type="entry name" value="OTCace_N"/>
    <property type="match status" value="1"/>
</dbReference>
<dbReference type="GO" id="GO:0004585">
    <property type="term" value="F:ornithine carbamoyltransferase activity"/>
    <property type="evidence" value="ECO:0007669"/>
    <property type="project" value="UniProtKB-UniRule"/>
</dbReference>
<protein>
    <recommendedName>
        <fullName evidence="3 6">Ornithine carbamoyltransferase</fullName>
        <shortName evidence="6">OTCase</shortName>
        <ecNumber evidence="3 6">2.1.3.3</ecNumber>
    </recommendedName>
</protein>
<evidence type="ECO:0000256" key="2">
    <source>
        <dbReference type="ARBA" id="ARBA00007805"/>
    </source>
</evidence>
<dbReference type="InterPro" id="IPR006131">
    <property type="entry name" value="Asp_carbamoyltransf_Asp/Orn-bd"/>
</dbReference>
<feature type="binding site" evidence="6">
    <location>
        <position position="241"/>
    </location>
    <ligand>
        <name>L-ornithine</name>
        <dbReference type="ChEBI" id="CHEBI:46911"/>
    </ligand>
</feature>
<dbReference type="GO" id="GO:0019240">
    <property type="term" value="P:citrulline biosynthetic process"/>
    <property type="evidence" value="ECO:0007669"/>
    <property type="project" value="TreeGrafter"/>
</dbReference>
<dbReference type="GO" id="GO:0042450">
    <property type="term" value="P:L-arginine biosynthetic process via ornithine"/>
    <property type="evidence" value="ECO:0007669"/>
    <property type="project" value="UniProtKB-UniRule"/>
</dbReference>
<dbReference type="STRING" id="1121939.L861_17745"/>
<evidence type="ECO:0000256" key="6">
    <source>
        <dbReference type="HAMAP-Rule" id="MF_01109"/>
    </source>
</evidence>
<dbReference type="PATRIC" id="fig|1121939.11.peg.1005"/>
<feature type="binding site" evidence="6">
    <location>
        <begin position="153"/>
        <end position="156"/>
    </location>
    <ligand>
        <name>carbamoyl phosphate</name>
        <dbReference type="ChEBI" id="CHEBI:58228"/>
    </ligand>
</feature>
<comment type="similarity">
    <text evidence="2 6">Belongs to the aspartate/ornithine carbamoyltransferase superfamily. OTCase family.</text>
</comment>
<evidence type="ECO:0000313" key="10">
    <source>
        <dbReference type="Proteomes" id="UP000014463"/>
    </source>
</evidence>
<feature type="binding site" evidence="6">
    <location>
        <begin position="245"/>
        <end position="246"/>
    </location>
    <ligand>
        <name>L-ornithine</name>
        <dbReference type="ChEBI" id="CHEBI:46911"/>
    </ligand>
</feature>
<organism evidence="9 10">
    <name type="scientific">Litchfieldella anticariensis (strain DSM 16096 / CECT 5854 / CIP 108499 / LMG 22089 / FP35)</name>
    <name type="common">Halomonas anticariensis</name>
    <dbReference type="NCBI Taxonomy" id="1121939"/>
    <lineage>
        <taxon>Bacteria</taxon>
        <taxon>Pseudomonadati</taxon>
        <taxon>Pseudomonadota</taxon>
        <taxon>Gammaproteobacteria</taxon>
        <taxon>Oceanospirillales</taxon>
        <taxon>Halomonadaceae</taxon>
        <taxon>Litchfieldella</taxon>
    </lineage>
</organism>
<feature type="binding site" evidence="6">
    <location>
        <begin position="281"/>
        <end position="282"/>
    </location>
    <ligand>
        <name>carbamoyl phosphate</name>
        <dbReference type="ChEBI" id="CHEBI:58228"/>
    </ligand>
</feature>
<dbReference type="InterPro" id="IPR002292">
    <property type="entry name" value="Orn/put_carbamltrans"/>
</dbReference>
<keyword evidence="6" id="KW-0963">Cytoplasm</keyword>
<feature type="domain" description="Aspartate/ornithine carbamoyltransferase Asp/Orn-binding" evidence="7">
    <location>
        <begin position="173"/>
        <end position="319"/>
    </location>
</feature>
<proteinExistence type="inferred from homology"/>
<comment type="subcellular location">
    <subcellularLocation>
        <location evidence="6">Cytoplasm</location>
    </subcellularLocation>
</comment>
<feature type="domain" description="Aspartate/ornithine carbamoyltransferase carbamoyl-P binding" evidence="8">
    <location>
        <begin position="25"/>
        <end position="166"/>
    </location>
</feature>
<dbReference type="EMBL" id="ASTJ01000012">
    <property type="protein sequence ID" value="EPC03386.1"/>
    <property type="molecule type" value="Genomic_DNA"/>
</dbReference>
<dbReference type="PRINTS" id="PR00102">
    <property type="entry name" value="OTCASE"/>
</dbReference>
<dbReference type="InterPro" id="IPR036901">
    <property type="entry name" value="Asp/Orn_carbamoylTrfase_sf"/>
</dbReference>
<accession>S2LFB9</accession>
<sequence length="327" mass="36061">MFIAQADAAGYDGVFCARSNIMATRHFLTLLDLSPDELTYLIRRAITIKNGLKTHGPTYTPFSNRTLAMIFEKSSTRTRVSFETAMAQFGGHALFLSPRDTQLGRGEPIGDTARVLSEMVDAVMIRTFSHAGLEEFAAASSVPVINALTDDYHPCQLLADVMTWTECRGSVRGKTAVWIGDGNNMCHSWINAAYQFDFKLRICCPEGYDPDPAIVAAAGDRISILRDPQQAALDADLITTDVWASMGQEEEQAKREADFAGFQVTEAMLDKAAKDVVFLHCLPAHRGEEISETLLDDPRAVVWQEAGNRLHAQKALLEFLLLGRVDS</sequence>
<feature type="binding site" evidence="6">
    <location>
        <position position="126"/>
    </location>
    <ligand>
        <name>carbamoyl phosphate</name>
        <dbReference type="ChEBI" id="CHEBI:58228"/>
    </ligand>
</feature>
<dbReference type="Proteomes" id="UP000014463">
    <property type="component" value="Unassembled WGS sequence"/>
</dbReference>
<dbReference type="AlphaFoldDB" id="S2LFB9"/>
<dbReference type="PANTHER" id="PTHR45753">
    <property type="entry name" value="ORNITHINE CARBAMOYLTRANSFERASE, MITOCHONDRIAL"/>
    <property type="match status" value="1"/>
</dbReference>
<dbReference type="EC" id="2.1.3.3" evidence="3 6"/>
<dbReference type="Pfam" id="PF00185">
    <property type="entry name" value="OTCace"/>
    <property type="match status" value="1"/>
</dbReference>